<dbReference type="InterPro" id="IPR014710">
    <property type="entry name" value="RmlC-like_jellyroll"/>
</dbReference>
<evidence type="ECO:0000313" key="2">
    <source>
        <dbReference type="EMBL" id="PXV64632.1"/>
    </source>
</evidence>
<feature type="domain" description="ChrR-like cupin" evidence="1">
    <location>
        <begin position="8"/>
        <end position="110"/>
    </location>
</feature>
<dbReference type="EMBL" id="QICN01000012">
    <property type="protein sequence ID" value="PXV64632.1"/>
    <property type="molecule type" value="Genomic_DNA"/>
</dbReference>
<dbReference type="SUPFAM" id="SSF51182">
    <property type="entry name" value="RmlC-like cupins"/>
    <property type="match status" value="1"/>
</dbReference>
<accession>A0A318E444</accession>
<dbReference type="InterPro" id="IPR025979">
    <property type="entry name" value="ChrR-like_cupin_dom"/>
</dbReference>
<evidence type="ECO:0000259" key="1">
    <source>
        <dbReference type="Pfam" id="PF12973"/>
    </source>
</evidence>
<name>A0A318E444_9GAMM</name>
<proteinExistence type="predicted"/>
<dbReference type="OrthoDB" id="9801227at2"/>
<dbReference type="RefSeq" id="WP_110266675.1">
    <property type="nucleotide sequence ID" value="NZ_CAKZQT010000005.1"/>
</dbReference>
<reference evidence="2 3" key="1">
    <citation type="submission" date="2018-04" db="EMBL/GenBank/DDBJ databases">
        <title>Genomic Encyclopedia of Type Strains, Phase IV (KMG-IV): sequencing the most valuable type-strain genomes for metagenomic binning, comparative biology and taxonomic classification.</title>
        <authorList>
            <person name="Goeker M."/>
        </authorList>
    </citation>
    <scope>NUCLEOTIDE SEQUENCE [LARGE SCALE GENOMIC DNA]</scope>
    <source>
        <strain evidence="2 3">DSM 104150</strain>
    </source>
</reference>
<sequence length="145" mass="16068">MSENLTDEMLRETAALPWHAVVPGIDFRLLFTSAETGRWTVMFRCQPGSFFPRHRHFGAGEYYVLKGRMEYRMGRALAGTWGYEPLGAIHDHTAFPEYTELLFTNHGPVAFLGENDAVTAMLDHSYLEGLAAAGAAGNTEARDAA</sequence>
<dbReference type="AlphaFoldDB" id="A0A318E444"/>
<dbReference type="CDD" id="cd20302">
    <property type="entry name" value="cupin_DAD"/>
    <property type="match status" value="1"/>
</dbReference>
<comment type="caution">
    <text evidence="2">The sequence shown here is derived from an EMBL/GenBank/DDBJ whole genome shotgun (WGS) entry which is preliminary data.</text>
</comment>
<keyword evidence="3" id="KW-1185">Reference proteome</keyword>
<dbReference type="Gene3D" id="2.60.120.10">
    <property type="entry name" value="Jelly Rolls"/>
    <property type="match status" value="1"/>
</dbReference>
<evidence type="ECO:0000313" key="3">
    <source>
        <dbReference type="Proteomes" id="UP000248330"/>
    </source>
</evidence>
<gene>
    <name evidence="2" type="ORF">C8D93_11282</name>
</gene>
<organism evidence="2 3">
    <name type="scientific">Sinimarinibacterium flocculans</name>
    <dbReference type="NCBI Taxonomy" id="985250"/>
    <lineage>
        <taxon>Bacteria</taxon>
        <taxon>Pseudomonadati</taxon>
        <taxon>Pseudomonadota</taxon>
        <taxon>Gammaproteobacteria</taxon>
        <taxon>Nevskiales</taxon>
        <taxon>Nevskiaceae</taxon>
        <taxon>Sinimarinibacterium</taxon>
    </lineage>
</organism>
<dbReference type="Proteomes" id="UP000248330">
    <property type="component" value="Unassembled WGS sequence"/>
</dbReference>
<dbReference type="InterPro" id="IPR011051">
    <property type="entry name" value="RmlC_Cupin_sf"/>
</dbReference>
<dbReference type="Pfam" id="PF12973">
    <property type="entry name" value="Cupin_7"/>
    <property type="match status" value="1"/>
</dbReference>
<protein>
    <submittedName>
        <fullName evidence="2">ChrR-like protein with cupin domain</fullName>
    </submittedName>
</protein>